<dbReference type="SUPFAM" id="SSF55073">
    <property type="entry name" value="Nucleotide cyclase"/>
    <property type="match status" value="1"/>
</dbReference>
<evidence type="ECO:0000313" key="11">
    <source>
        <dbReference type="EMBL" id="SDO79630.1"/>
    </source>
</evidence>
<dbReference type="AlphaFoldDB" id="A0A1H0MHL1"/>
<dbReference type="Gene3D" id="3.30.450.350">
    <property type="entry name" value="CHASE domain"/>
    <property type="match status" value="1"/>
</dbReference>
<dbReference type="RefSeq" id="WP_089680661.1">
    <property type="nucleotide sequence ID" value="NZ_FNIV01000012.1"/>
</dbReference>
<dbReference type="InterPro" id="IPR000700">
    <property type="entry name" value="PAS-assoc_C"/>
</dbReference>
<dbReference type="SUPFAM" id="SSF55785">
    <property type="entry name" value="PYP-like sensor domain (PAS domain)"/>
    <property type="match status" value="2"/>
</dbReference>
<dbReference type="PANTHER" id="PTHR44757">
    <property type="entry name" value="DIGUANYLATE CYCLASE DGCP"/>
    <property type="match status" value="1"/>
</dbReference>
<dbReference type="CDD" id="cd00130">
    <property type="entry name" value="PAS"/>
    <property type="match status" value="2"/>
</dbReference>
<dbReference type="GO" id="GO:0003824">
    <property type="term" value="F:catalytic activity"/>
    <property type="evidence" value="ECO:0007669"/>
    <property type="project" value="UniProtKB-ARBA"/>
</dbReference>
<dbReference type="PROSITE" id="PS50887">
    <property type="entry name" value="GGDEF"/>
    <property type="match status" value="1"/>
</dbReference>
<dbReference type="Proteomes" id="UP000199075">
    <property type="component" value="Unassembled WGS sequence"/>
</dbReference>
<evidence type="ECO:0000259" key="8">
    <source>
        <dbReference type="PROSITE" id="PS50839"/>
    </source>
</evidence>
<dbReference type="InterPro" id="IPR006189">
    <property type="entry name" value="CHASE_dom"/>
</dbReference>
<dbReference type="PROSITE" id="PS50112">
    <property type="entry name" value="PAS"/>
    <property type="match status" value="1"/>
</dbReference>
<dbReference type="Gene3D" id="3.20.20.450">
    <property type="entry name" value="EAL domain"/>
    <property type="match status" value="1"/>
</dbReference>
<dbReference type="InterPro" id="IPR042240">
    <property type="entry name" value="CHASE_sf"/>
</dbReference>
<dbReference type="PANTHER" id="PTHR44757:SF2">
    <property type="entry name" value="BIOFILM ARCHITECTURE MAINTENANCE PROTEIN MBAA"/>
    <property type="match status" value="1"/>
</dbReference>
<dbReference type="InterPro" id="IPR001633">
    <property type="entry name" value="EAL_dom"/>
</dbReference>
<dbReference type="CDD" id="cd01949">
    <property type="entry name" value="GGDEF"/>
    <property type="match status" value="1"/>
</dbReference>
<dbReference type="GO" id="GO:0007165">
    <property type="term" value="P:signal transduction"/>
    <property type="evidence" value="ECO:0007669"/>
    <property type="project" value="UniProtKB-ARBA"/>
</dbReference>
<evidence type="ECO:0000256" key="1">
    <source>
        <dbReference type="ARBA" id="ARBA00004370"/>
    </source>
</evidence>
<keyword evidence="4 5" id="KW-0472">Membrane</keyword>
<feature type="domain" description="PAS" evidence="6">
    <location>
        <begin position="493"/>
        <end position="563"/>
    </location>
</feature>
<dbReference type="Pfam" id="PF00563">
    <property type="entry name" value="EAL"/>
    <property type="match status" value="1"/>
</dbReference>
<dbReference type="GO" id="GO:0016020">
    <property type="term" value="C:membrane"/>
    <property type="evidence" value="ECO:0007669"/>
    <property type="project" value="UniProtKB-SubCell"/>
</dbReference>
<dbReference type="EMBL" id="FNIV01000012">
    <property type="protein sequence ID" value="SDO79630.1"/>
    <property type="molecule type" value="Genomic_DNA"/>
</dbReference>
<evidence type="ECO:0000259" key="10">
    <source>
        <dbReference type="PROSITE" id="PS50887"/>
    </source>
</evidence>
<dbReference type="InterPro" id="IPR013655">
    <property type="entry name" value="PAS_fold_3"/>
</dbReference>
<dbReference type="CDD" id="cd01948">
    <property type="entry name" value="EAL"/>
    <property type="match status" value="1"/>
</dbReference>
<feature type="domain" description="PAC" evidence="7">
    <location>
        <begin position="564"/>
        <end position="616"/>
    </location>
</feature>
<dbReference type="Gene3D" id="3.30.70.270">
    <property type="match status" value="1"/>
</dbReference>
<dbReference type="InterPro" id="IPR043128">
    <property type="entry name" value="Rev_trsase/Diguanyl_cyclase"/>
</dbReference>
<accession>A0A1H0MHL1</accession>
<dbReference type="InterPro" id="IPR052155">
    <property type="entry name" value="Biofilm_reg_signaling"/>
</dbReference>
<keyword evidence="3 5" id="KW-1133">Transmembrane helix</keyword>
<dbReference type="NCBIfam" id="TIGR00254">
    <property type="entry name" value="GGDEF"/>
    <property type="match status" value="1"/>
</dbReference>
<dbReference type="InterPro" id="IPR013656">
    <property type="entry name" value="PAS_4"/>
</dbReference>
<reference evidence="12" key="1">
    <citation type="submission" date="2016-10" db="EMBL/GenBank/DDBJ databases">
        <authorList>
            <person name="Varghese N."/>
            <person name="Submissions S."/>
        </authorList>
    </citation>
    <scope>NUCLEOTIDE SEQUENCE [LARGE SCALE GENOMIC DNA]</scope>
    <source>
        <strain evidence="12">CGMCC 1.6444</strain>
    </source>
</reference>
<dbReference type="Pfam" id="PF00990">
    <property type="entry name" value="GGDEF"/>
    <property type="match status" value="1"/>
</dbReference>
<evidence type="ECO:0000256" key="2">
    <source>
        <dbReference type="ARBA" id="ARBA00022692"/>
    </source>
</evidence>
<evidence type="ECO:0000259" key="7">
    <source>
        <dbReference type="PROSITE" id="PS50113"/>
    </source>
</evidence>
<dbReference type="STRING" id="419597.SAMN04487957_11237"/>
<keyword evidence="2 5" id="KW-0812">Transmembrane</keyword>
<dbReference type="OrthoDB" id="9176779at2"/>
<evidence type="ECO:0000256" key="4">
    <source>
        <dbReference type="ARBA" id="ARBA00023136"/>
    </source>
</evidence>
<dbReference type="NCBIfam" id="TIGR00229">
    <property type="entry name" value="sensory_box"/>
    <property type="match status" value="2"/>
</dbReference>
<feature type="domain" description="CHASE" evidence="8">
    <location>
        <begin position="74"/>
        <end position="295"/>
    </location>
</feature>
<sequence>MSGPSSLRFPGWLWLIALAGLLLSLASAQQARRDAEAETLQRLAFSADQVALRVEERLAAYALILRGASALFDASETVDRGEWRTFARQLQASALLSNIEGIGFARHVPAEARAAYREAMRAEGFGDYAITPAGQREAYGPVHFIEPFAGRNRRALGYDMFAEPTRHAAMARARDTGQATLSGRVTLVTEQGEPQPATLLYLPVYRRDLPQESVAERRAALLGWVYMPFRMHDLMAGILAGRDWSDGEPLTLHLHEVAGDTRGERLYASDPEPVPASDFRQARDIQAAGQTWRLTLRHRSPSTAADLTAAGWRLAGGLALTFLLCALLASLLGTRARALSMSQALTRTIRQREAQLEKAVERLRTIAARIPGVVYEYRLMPGGRSCFPYASEGMRQVYGVAPERVREDATPVFTTIHPEDRDAVAVSIARSAETLAPWRQEYRVQLPDGQAKWLFGDALPHAEADGAVSWYGVITDITERKRAEAALHAAHLETRRFREALDHVGSYIYMKDREHRYTYANRATLELFGCDAEALVGCEDADFFSSDTVAHLHALDRRVLAGEQTTEEVVTRDAEGARRVYLEIKTPIRDGEAIVGLLGISSDITLIKEHERQLEYLAHYDALTGLPNRVLLADRLGQAMAHEQRLGRRLAVVYLDLDGFKSINDRFGHAAGDHLLVSLAQRLREVIREGDTLSRLGGDEFVAVLVDLTDPRLVEPLLRRLLEVAAQPVWYEGQRLAVGASLGVTFYPQAEGIEADQLLRQADQAMYQAKLAGKGRYHLFDPEHDRSVRSHHESLERLQQALAREEFVLHYQPKVNLRSGEVIGVEALVRWQHPERGLLPPGEFLPVIEEHALTEALGEWVIRRALAQAAAWRREGLGLPVSVNMAARHLRQREFPERLAALLVEQPDLPAGSLELEILETSALGDLAQVTELLEACRRLGVQVSLDDFGTGYSSLTYLKRLPAGTVKIDQSFVRDLLDAPEDLKILAGVLGLAEAFERQVIAEGVETLEHGQLLLRLGCELGQGYGIARPMPAAEVPGWCAGWHPPAVWAGQAPLAPSRLPLLTAEVEHRAWCRQLHHALAAGSGVAALPLARPHCRFCDWLALDHGDALPDLGRLRALHREAHALVARLIEEGAGDAAEAHRTLDEACAVLLAEIERLLTP</sequence>
<dbReference type="InterPro" id="IPR035919">
    <property type="entry name" value="EAL_sf"/>
</dbReference>
<evidence type="ECO:0000256" key="3">
    <source>
        <dbReference type="ARBA" id="ARBA00022989"/>
    </source>
</evidence>
<feature type="transmembrane region" description="Helical" evidence="5">
    <location>
        <begin position="310"/>
        <end position="332"/>
    </location>
</feature>
<evidence type="ECO:0000259" key="6">
    <source>
        <dbReference type="PROSITE" id="PS50112"/>
    </source>
</evidence>
<protein>
    <submittedName>
        <fullName evidence="11">Diguanylate cyclase/phosphodiesterase with PAS/PAC sensor(S)</fullName>
    </submittedName>
</protein>
<name>A0A1H0MHL1_9GAMM</name>
<dbReference type="SMART" id="SM00267">
    <property type="entry name" value="GGDEF"/>
    <property type="match status" value="1"/>
</dbReference>
<dbReference type="Pfam" id="PF03924">
    <property type="entry name" value="CHASE"/>
    <property type="match status" value="1"/>
</dbReference>
<keyword evidence="12" id="KW-1185">Reference proteome</keyword>
<dbReference type="Gene3D" id="3.30.450.20">
    <property type="entry name" value="PAS domain"/>
    <property type="match status" value="2"/>
</dbReference>
<proteinExistence type="predicted"/>
<dbReference type="SUPFAM" id="SSF141868">
    <property type="entry name" value="EAL domain-like"/>
    <property type="match status" value="1"/>
</dbReference>
<evidence type="ECO:0000313" key="12">
    <source>
        <dbReference type="Proteomes" id="UP000199075"/>
    </source>
</evidence>
<feature type="domain" description="GGDEF" evidence="10">
    <location>
        <begin position="648"/>
        <end position="782"/>
    </location>
</feature>
<dbReference type="InterPro" id="IPR000014">
    <property type="entry name" value="PAS"/>
</dbReference>
<organism evidence="11 12">
    <name type="scientific">Halomonas shengliensis</name>
    <dbReference type="NCBI Taxonomy" id="419597"/>
    <lineage>
        <taxon>Bacteria</taxon>
        <taxon>Pseudomonadati</taxon>
        <taxon>Pseudomonadota</taxon>
        <taxon>Gammaproteobacteria</taxon>
        <taxon>Oceanospirillales</taxon>
        <taxon>Halomonadaceae</taxon>
        <taxon>Halomonas</taxon>
    </lineage>
</organism>
<dbReference type="PROSITE" id="PS50839">
    <property type="entry name" value="CHASE"/>
    <property type="match status" value="1"/>
</dbReference>
<dbReference type="SMART" id="SM00091">
    <property type="entry name" value="PAS"/>
    <property type="match status" value="2"/>
</dbReference>
<dbReference type="PROSITE" id="PS50113">
    <property type="entry name" value="PAC"/>
    <property type="match status" value="2"/>
</dbReference>
<evidence type="ECO:0000256" key="5">
    <source>
        <dbReference type="SAM" id="Phobius"/>
    </source>
</evidence>
<dbReference type="InterPro" id="IPR000160">
    <property type="entry name" value="GGDEF_dom"/>
</dbReference>
<comment type="subcellular location">
    <subcellularLocation>
        <location evidence="1">Membrane</location>
    </subcellularLocation>
</comment>
<dbReference type="SMART" id="SM00052">
    <property type="entry name" value="EAL"/>
    <property type="match status" value="1"/>
</dbReference>
<evidence type="ECO:0000259" key="9">
    <source>
        <dbReference type="PROSITE" id="PS50883"/>
    </source>
</evidence>
<dbReference type="InterPro" id="IPR029787">
    <property type="entry name" value="Nucleotide_cyclase"/>
</dbReference>
<dbReference type="SMART" id="SM01079">
    <property type="entry name" value="CHASE"/>
    <property type="match status" value="1"/>
</dbReference>
<feature type="domain" description="PAC" evidence="7">
    <location>
        <begin position="438"/>
        <end position="489"/>
    </location>
</feature>
<dbReference type="Pfam" id="PF08448">
    <property type="entry name" value="PAS_4"/>
    <property type="match status" value="1"/>
</dbReference>
<dbReference type="PROSITE" id="PS50883">
    <property type="entry name" value="EAL"/>
    <property type="match status" value="1"/>
</dbReference>
<gene>
    <name evidence="11" type="ORF">SAMN04487957_11237</name>
</gene>
<feature type="domain" description="EAL" evidence="9">
    <location>
        <begin position="791"/>
        <end position="1045"/>
    </location>
</feature>
<dbReference type="Pfam" id="PF08447">
    <property type="entry name" value="PAS_3"/>
    <property type="match status" value="1"/>
</dbReference>
<dbReference type="InterPro" id="IPR035965">
    <property type="entry name" value="PAS-like_dom_sf"/>
</dbReference>